<sequence length="417" mass="47959">MFEETCICKRFFTSFRMTNSMKLKPNYNFREAELGPKFARDKLKEFRELIDASLSFVVLSMPGVGVSYFLRYLAMQTFAAFVHVDLYLLPTLSRHEFYKLLLTELNGTPDKKTEEELLEEIKKNLKSLTEKRTKIVIIFSRFDTLKDQFNWNFLSNIQSLATSFPEKVVLIFTSTKPLFEIVDAEAMSGGNLHFYSENLYFKPYSGDDLKKLCTIEPIRPGLPKPVLEELLKLSGGHNQLLHILLNSQKPKNLVLDKFVKLQMKELVDYLDYSQRKTIQNIALGKAVIEVDDYLLGVGMVENSKIKNQKSKFTLFTPLLSEYIKTNAPVKLPAKESKLFKLLRKNIGKTVSKDEIFTEVWPARNAPRSEAGGGEIDENATDWALDALIYRLRKHPFMQKGGFIIESQKKVGYTLIQT</sequence>
<dbReference type="AlphaFoldDB" id="A0A0G0QLG3"/>
<dbReference type="GO" id="GO:0003677">
    <property type="term" value="F:DNA binding"/>
    <property type="evidence" value="ECO:0007669"/>
    <property type="project" value="UniProtKB-UniRule"/>
</dbReference>
<feature type="DNA-binding region" description="OmpR/PhoB-type" evidence="2">
    <location>
        <begin position="302"/>
        <end position="416"/>
    </location>
</feature>
<keyword evidence="3" id="KW-0472">Membrane</keyword>
<proteinExistence type="predicted"/>
<dbReference type="Gene3D" id="3.40.50.300">
    <property type="entry name" value="P-loop containing nucleotide triphosphate hydrolases"/>
    <property type="match status" value="1"/>
</dbReference>
<feature type="transmembrane region" description="Helical" evidence="3">
    <location>
        <begin position="49"/>
        <end position="70"/>
    </location>
</feature>
<evidence type="ECO:0000256" key="3">
    <source>
        <dbReference type="SAM" id="Phobius"/>
    </source>
</evidence>
<dbReference type="Gene3D" id="1.10.10.10">
    <property type="entry name" value="Winged helix-like DNA-binding domain superfamily/Winged helix DNA-binding domain"/>
    <property type="match status" value="1"/>
</dbReference>
<protein>
    <recommendedName>
        <fullName evidence="4">OmpR/PhoB-type domain-containing protein</fullName>
    </recommendedName>
</protein>
<feature type="domain" description="OmpR/PhoB-type" evidence="4">
    <location>
        <begin position="302"/>
        <end position="416"/>
    </location>
</feature>
<evidence type="ECO:0000313" key="5">
    <source>
        <dbReference type="EMBL" id="KKR41269.1"/>
    </source>
</evidence>
<evidence type="ECO:0000256" key="2">
    <source>
        <dbReference type="PROSITE-ProRule" id="PRU01091"/>
    </source>
</evidence>
<dbReference type="SUPFAM" id="SSF52540">
    <property type="entry name" value="P-loop containing nucleoside triphosphate hydrolases"/>
    <property type="match status" value="1"/>
</dbReference>
<keyword evidence="3" id="KW-0812">Transmembrane</keyword>
<dbReference type="InterPro" id="IPR036388">
    <property type="entry name" value="WH-like_DNA-bd_sf"/>
</dbReference>
<dbReference type="CDD" id="cd00383">
    <property type="entry name" value="trans_reg_C"/>
    <property type="match status" value="1"/>
</dbReference>
<organism evidence="5 6">
    <name type="scientific">Candidatus Daviesbacteria bacterium GW2011_GWC2_40_12</name>
    <dbReference type="NCBI Taxonomy" id="1618431"/>
    <lineage>
        <taxon>Bacteria</taxon>
        <taxon>Candidatus Daviesiibacteriota</taxon>
    </lineage>
</organism>
<dbReference type="Proteomes" id="UP000034881">
    <property type="component" value="Unassembled WGS sequence"/>
</dbReference>
<accession>A0A0G0QLG3</accession>
<dbReference type="SUPFAM" id="SSF46894">
    <property type="entry name" value="C-terminal effector domain of the bipartite response regulators"/>
    <property type="match status" value="1"/>
</dbReference>
<dbReference type="SMART" id="SM00862">
    <property type="entry name" value="Trans_reg_C"/>
    <property type="match status" value="1"/>
</dbReference>
<evidence type="ECO:0000256" key="1">
    <source>
        <dbReference type="ARBA" id="ARBA00023125"/>
    </source>
</evidence>
<dbReference type="PROSITE" id="PS51755">
    <property type="entry name" value="OMPR_PHOB"/>
    <property type="match status" value="1"/>
</dbReference>
<dbReference type="InterPro" id="IPR001867">
    <property type="entry name" value="OmpR/PhoB-type_DNA-bd"/>
</dbReference>
<dbReference type="GO" id="GO:0006355">
    <property type="term" value="P:regulation of DNA-templated transcription"/>
    <property type="evidence" value="ECO:0007669"/>
    <property type="project" value="InterPro"/>
</dbReference>
<comment type="caution">
    <text evidence="5">The sequence shown here is derived from an EMBL/GenBank/DDBJ whole genome shotgun (WGS) entry which is preliminary data.</text>
</comment>
<reference evidence="5 6" key="1">
    <citation type="journal article" date="2015" name="Nature">
        <title>rRNA introns, odd ribosomes, and small enigmatic genomes across a large radiation of phyla.</title>
        <authorList>
            <person name="Brown C.T."/>
            <person name="Hug L.A."/>
            <person name="Thomas B.C."/>
            <person name="Sharon I."/>
            <person name="Castelle C.J."/>
            <person name="Singh A."/>
            <person name="Wilkins M.J."/>
            <person name="Williams K.H."/>
            <person name="Banfield J.F."/>
        </authorList>
    </citation>
    <scope>NUCLEOTIDE SEQUENCE [LARGE SCALE GENOMIC DNA]</scope>
</reference>
<evidence type="ECO:0000313" key="6">
    <source>
        <dbReference type="Proteomes" id="UP000034881"/>
    </source>
</evidence>
<dbReference type="InterPro" id="IPR027417">
    <property type="entry name" value="P-loop_NTPase"/>
</dbReference>
<keyword evidence="1 2" id="KW-0238">DNA-binding</keyword>
<dbReference type="EMBL" id="LBYB01000015">
    <property type="protein sequence ID" value="KKR41269.1"/>
    <property type="molecule type" value="Genomic_DNA"/>
</dbReference>
<evidence type="ECO:0000259" key="4">
    <source>
        <dbReference type="PROSITE" id="PS51755"/>
    </source>
</evidence>
<dbReference type="GO" id="GO:0000160">
    <property type="term" value="P:phosphorelay signal transduction system"/>
    <property type="evidence" value="ECO:0007669"/>
    <property type="project" value="InterPro"/>
</dbReference>
<gene>
    <name evidence="5" type="ORF">UT77_C0015G0011</name>
</gene>
<name>A0A0G0QLG3_9BACT</name>
<dbReference type="InterPro" id="IPR016032">
    <property type="entry name" value="Sig_transdc_resp-reg_C-effctor"/>
</dbReference>
<keyword evidence="3" id="KW-1133">Transmembrane helix</keyword>